<dbReference type="GO" id="GO:0000701">
    <property type="term" value="F:purine-specific mismatch base pair DNA N-glycosylase activity"/>
    <property type="evidence" value="ECO:0007669"/>
    <property type="project" value="UniProtKB-EC"/>
</dbReference>
<dbReference type="SMART" id="SM00478">
    <property type="entry name" value="ENDO3c"/>
    <property type="match status" value="1"/>
</dbReference>
<accession>A0AAD8Y014</accession>
<evidence type="ECO:0000256" key="14">
    <source>
        <dbReference type="SAM" id="MobiDB-lite"/>
    </source>
</evidence>
<comment type="cofactor">
    <cofactor evidence="2">
        <name>[4Fe-4S] cluster</name>
        <dbReference type="ChEBI" id="CHEBI:49883"/>
    </cofactor>
</comment>
<evidence type="ECO:0000256" key="13">
    <source>
        <dbReference type="ARBA" id="ARBA00023295"/>
    </source>
</evidence>
<dbReference type="AlphaFoldDB" id="A0AAD8Y014"/>
<dbReference type="GO" id="GO:0035485">
    <property type="term" value="F:adenine/guanine mispair binding"/>
    <property type="evidence" value="ECO:0007669"/>
    <property type="project" value="TreeGrafter"/>
</dbReference>
<dbReference type="InterPro" id="IPR044298">
    <property type="entry name" value="MIG/MutY"/>
</dbReference>
<evidence type="ECO:0000256" key="11">
    <source>
        <dbReference type="ARBA" id="ARBA00023014"/>
    </source>
</evidence>
<dbReference type="GO" id="GO:0046872">
    <property type="term" value="F:metal ion binding"/>
    <property type="evidence" value="ECO:0007669"/>
    <property type="project" value="UniProtKB-KW"/>
</dbReference>
<dbReference type="Proteomes" id="UP001224775">
    <property type="component" value="Unassembled WGS sequence"/>
</dbReference>
<dbReference type="InterPro" id="IPR011257">
    <property type="entry name" value="DNA_glycosylase"/>
</dbReference>
<keyword evidence="7" id="KW-0479">Metal-binding</keyword>
<evidence type="ECO:0000256" key="5">
    <source>
        <dbReference type="ARBA" id="ARBA00022023"/>
    </source>
</evidence>
<evidence type="ECO:0000256" key="3">
    <source>
        <dbReference type="ARBA" id="ARBA00008343"/>
    </source>
</evidence>
<dbReference type="InterPro" id="IPR000445">
    <property type="entry name" value="HhH_motif"/>
</dbReference>
<feature type="compositionally biased region" description="Basic and acidic residues" evidence="14">
    <location>
        <begin position="163"/>
        <end position="175"/>
    </location>
</feature>
<evidence type="ECO:0000256" key="2">
    <source>
        <dbReference type="ARBA" id="ARBA00001966"/>
    </source>
</evidence>
<keyword evidence="13 16" id="KW-0326">Glycosidase</keyword>
<feature type="compositionally biased region" description="Low complexity" evidence="14">
    <location>
        <begin position="139"/>
        <end position="154"/>
    </location>
</feature>
<keyword evidence="17" id="KW-1185">Reference proteome</keyword>
<proteinExistence type="inferred from homology"/>
<keyword evidence="9 16" id="KW-0378">Hydrolase</keyword>
<feature type="compositionally biased region" description="Basic and acidic residues" evidence="14">
    <location>
        <begin position="189"/>
        <end position="201"/>
    </location>
</feature>
<sequence>MRIVSFVHFAALTARHPISHSHKFLTIRRPLQRQFSYNSLPLQMASSSVKAEAEPRKRSSNSNNTSNSPSRADKKQKSGASSDIELLQSWIKHDNHTYHVETFLTASQAYQIRTRLVSWYRANRRQLPWRGDPGPSYDGSTVGYAASASSTASSKGKKKKGGKKDDGSNDGKDIRSFFGGASKVKRQKTTNESEEEKKEESETPSSMEVKEESNTVEFSAYGVWVSEIMLQQTRVEAVIKYWIKWMDSFPTVHSLANATPEEVNAHWAGLGFYRRARLLHAGAKRVVDEYGGIVPNTVDELMKVEGIGRYTASAIASIAYGVEVPVVDGNVCRVLSRLTGIANHIKAPVMKDDLGWELAEKIVKARSSSASTKADDDNLGTPGEVNQALMELGATYCSPAGSGIDANDPLVEFYVSTRLGRAIGHVANSKDGATRDHIEDLVAKGAFGTDKNKSRCRLCELNGASNAFYSISDRIAADLSTSPNVKLETVSAIAGHACLPIPPPKKAKREEVLAVAVISSRVADDDQLRWLMVKRPSEGLLAGQWEFPNVEVWTSAKADVKKGKKDKAKSKAAIEVPIIDPTKRSKALDSFISGILDEPIAKKKRKQIKDAPITHIFSHVCHTMWIEFNHLDEDIALNKRWKLENGREAGWMSEDDMKDVGITSGVHKILAKVKIM</sequence>
<keyword evidence="8" id="KW-0227">DNA damage</keyword>
<dbReference type="CDD" id="cd00056">
    <property type="entry name" value="ENDO3c"/>
    <property type="match status" value="1"/>
</dbReference>
<dbReference type="SUPFAM" id="SSF55811">
    <property type="entry name" value="Nudix"/>
    <property type="match status" value="1"/>
</dbReference>
<keyword evidence="12" id="KW-0234">DNA repair</keyword>
<evidence type="ECO:0000313" key="16">
    <source>
        <dbReference type="EMBL" id="KAK1736789.1"/>
    </source>
</evidence>
<evidence type="ECO:0000256" key="6">
    <source>
        <dbReference type="ARBA" id="ARBA00022485"/>
    </source>
</evidence>
<dbReference type="GO" id="GO:0034039">
    <property type="term" value="F:8-oxo-7,8-dihydroguanine DNA N-glycosylase activity"/>
    <property type="evidence" value="ECO:0007669"/>
    <property type="project" value="TreeGrafter"/>
</dbReference>
<evidence type="ECO:0000256" key="10">
    <source>
        <dbReference type="ARBA" id="ARBA00023004"/>
    </source>
</evidence>
<dbReference type="InterPro" id="IPR015797">
    <property type="entry name" value="NUDIX_hydrolase-like_dom_sf"/>
</dbReference>
<dbReference type="InterPro" id="IPR023170">
    <property type="entry name" value="HhH_base_excis_C"/>
</dbReference>
<feature type="domain" description="HhH-GPD" evidence="15">
    <location>
        <begin position="229"/>
        <end position="395"/>
    </location>
</feature>
<dbReference type="SUPFAM" id="SSF48150">
    <property type="entry name" value="DNA-glycosylase"/>
    <property type="match status" value="1"/>
</dbReference>
<dbReference type="GO" id="GO:0006298">
    <property type="term" value="P:mismatch repair"/>
    <property type="evidence" value="ECO:0007669"/>
    <property type="project" value="TreeGrafter"/>
</dbReference>
<dbReference type="PANTHER" id="PTHR42944">
    <property type="entry name" value="ADENINE DNA GLYCOSYLASE"/>
    <property type="match status" value="1"/>
</dbReference>
<comment type="similarity">
    <text evidence="3">Belongs to the Nth/MutY family.</text>
</comment>
<gene>
    <name evidence="16" type="ORF">QTG54_012811</name>
</gene>
<evidence type="ECO:0000256" key="7">
    <source>
        <dbReference type="ARBA" id="ARBA00022723"/>
    </source>
</evidence>
<keyword evidence="11" id="KW-0411">Iron-sulfur</keyword>
<evidence type="ECO:0000256" key="9">
    <source>
        <dbReference type="ARBA" id="ARBA00022801"/>
    </source>
</evidence>
<comment type="caution">
    <text evidence="16">The sequence shown here is derived from an EMBL/GenBank/DDBJ whole genome shotgun (WGS) entry which is preliminary data.</text>
</comment>
<evidence type="ECO:0000256" key="1">
    <source>
        <dbReference type="ARBA" id="ARBA00000843"/>
    </source>
</evidence>
<dbReference type="EC" id="3.2.2.31" evidence="4"/>
<dbReference type="GO" id="GO:0032357">
    <property type="term" value="F:oxidized purine DNA binding"/>
    <property type="evidence" value="ECO:0007669"/>
    <property type="project" value="TreeGrafter"/>
</dbReference>
<name>A0AAD8Y014_9STRA</name>
<evidence type="ECO:0000313" key="17">
    <source>
        <dbReference type="Proteomes" id="UP001224775"/>
    </source>
</evidence>
<dbReference type="InterPro" id="IPR003265">
    <property type="entry name" value="HhH-GPD_domain"/>
</dbReference>
<dbReference type="GO" id="GO:0005634">
    <property type="term" value="C:nucleus"/>
    <property type="evidence" value="ECO:0007669"/>
    <property type="project" value="TreeGrafter"/>
</dbReference>
<keyword evidence="6" id="KW-0004">4Fe-4S</keyword>
<evidence type="ECO:0000259" key="15">
    <source>
        <dbReference type="SMART" id="SM00478"/>
    </source>
</evidence>
<reference evidence="16" key="1">
    <citation type="submission" date="2023-06" db="EMBL/GenBank/DDBJ databases">
        <title>Survivors Of The Sea: Transcriptome response of Skeletonema marinoi to long-term dormancy.</title>
        <authorList>
            <person name="Pinder M.I.M."/>
            <person name="Kourtchenko O."/>
            <person name="Robertson E.K."/>
            <person name="Larsson T."/>
            <person name="Maumus F."/>
            <person name="Osuna-Cruz C.M."/>
            <person name="Vancaester E."/>
            <person name="Stenow R."/>
            <person name="Vandepoele K."/>
            <person name="Ploug H."/>
            <person name="Bruchert V."/>
            <person name="Godhe A."/>
            <person name="Topel M."/>
        </authorList>
    </citation>
    <scope>NUCLEOTIDE SEQUENCE</scope>
    <source>
        <strain evidence="16">R05AC</strain>
    </source>
</reference>
<dbReference type="Gene3D" id="1.10.340.30">
    <property type="entry name" value="Hypothetical protein, domain 2"/>
    <property type="match status" value="1"/>
</dbReference>
<keyword evidence="10" id="KW-0408">Iron</keyword>
<organism evidence="16 17">
    <name type="scientific">Skeletonema marinoi</name>
    <dbReference type="NCBI Taxonomy" id="267567"/>
    <lineage>
        <taxon>Eukaryota</taxon>
        <taxon>Sar</taxon>
        <taxon>Stramenopiles</taxon>
        <taxon>Ochrophyta</taxon>
        <taxon>Bacillariophyta</taxon>
        <taxon>Coscinodiscophyceae</taxon>
        <taxon>Thalassiosirophycidae</taxon>
        <taxon>Thalassiosirales</taxon>
        <taxon>Skeletonemataceae</taxon>
        <taxon>Skeletonema</taxon>
        <taxon>Skeletonema marinoi-dohrnii complex</taxon>
    </lineage>
</organism>
<comment type="catalytic activity">
    <reaction evidence="1">
        <text>Hydrolyzes free adenine bases from 7,8-dihydro-8-oxoguanine:adenine mismatched double-stranded DNA, leaving an apurinic site.</text>
        <dbReference type="EC" id="3.2.2.31"/>
    </reaction>
</comment>
<feature type="region of interest" description="Disordered" evidence="14">
    <location>
        <begin position="127"/>
        <end position="211"/>
    </location>
</feature>
<dbReference type="EMBL" id="JATAAI010000028">
    <property type="protein sequence ID" value="KAK1736789.1"/>
    <property type="molecule type" value="Genomic_DNA"/>
</dbReference>
<dbReference type="Gene3D" id="1.10.1670.10">
    <property type="entry name" value="Helix-hairpin-Helix base-excision DNA repair enzymes (C-terminal)"/>
    <property type="match status" value="1"/>
</dbReference>
<dbReference type="FunFam" id="1.10.340.30:FF:000002">
    <property type="entry name" value="Adenine DNA glycosylase"/>
    <property type="match status" value="1"/>
</dbReference>
<evidence type="ECO:0000256" key="8">
    <source>
        <dbReference type="ARBA" id="ARBA00022763"/>
    </source>
</evidence>
<dbReference type="Gene3D" id="3.90.79.10">
    <property type="entry name" value="Nucleoside Triphosphate Pyrophosphohydrolase"/>
    <property type="match status" value="1"/>
</dbReference>
<dbReference type="PANTHER" id="PTHR42944:SF1">
    <property type="entry name" value="ADENINE DNA GLYCOSYLASE"/>
    <property type="match status" value="1"/>
</dbReference>
<protein>
    <recommendedName>
        <fullName evidence="5">Adenine DNA glycosylase</fullName>
        <ecNumber evidence="4">3.2.2.31</ecNumber>
    </recommendedName>
</protein>
<dbReference type="GO" id="GO:0051539">
    <property type="term" value="F:4 iron, 4 sulfur cluster binding"/>
    <property type="evidence" value="ECO:0007669"/>
    <property type="project" value="UniProtKB-KW"/>
</dbReference>
<dbReference type="Pfam" id="PF00633">
    <property type="entry name" value="HHH"/>
    <property type="match status" value="1"/>
</dbReference>
<feature type="compositionally biased region" description="Low complexity" evidence="14">
    <location>
        <begin position="60"/>
        <end position="70"/>
    </location>
</feature>
<evidence type="ECO:0000256" key="4">
    <source>
        <dbReference type="ARBA" id="ARBA00012045"/>
    </source>
</evidence>
<dbReference type="Pfam" id="PF00730">
    <property type="entry name" value="HhH-GPD"/>
    <property type="match status" value="1"/>
</dbReference>
<dbReference type="GO" id="GO:0006284">
    <property type="term" value="P:base-excision repair"/>
    <property type="evidence" value="ECO:0007669"/>
    <property type="project" value="InterPro"/>
</dbReference>
<evidence type="ECO:0000256" key="12">
    <source>
        <dbReference type="ARBA" id="ARBA00023204"/>
    </source>
</evidence>
<feature type="region of interest" description="Disordered" evidence="14">
    <location>
        <begin position="47"/>
        <end position="80"/>
    </location>
</feature>